<organism evidence="2">
    <name type="scientific">Niallia circulans</name>
    <name type="common">Bacillus circulans</name>
    <dbReference type="NCBI Taxonomy" id="1397"/>
    <lineage>
        <taxon>Bacteria</taxon>
        <taxon>Bacillati</taxon>
        <taxon>Bacillota</taxon>
        <taxon>Bacilli</taxon>
        <taxon>Bacillales</taxon>
        <taxon>Bacillaceae</taxon>
        <taxon>Niallia</taxon>
    </lineage>
</organism>
<dbReference type="GO" id="GO:0005886">
    <property type="term" value="C:plasma membrane"/>
    <property type="evidence" value="ECO:0007669"/>
    <property type="project" value="UniProtKB-SubCell"/>
</dbReference>
<sequence>MKNFITLFQKEMLESKRNGKWIWLPVVIMILGISQPITTYYMPQIIEKAGNLPEGAKIEFPVPTGAEVLAATLSQYGTIGTLLFVLATMGVISQERQNNVLTLIMARPVTAFQYIASKWSSQVIIALTSLFSSYVLTWYYTNLLFSPVRWIDVLISFLIYSLWIIFILTFTIWLGTFLRNSGGIAGVSLTLLAALSLLTGLATKYMKWSPATLRDQATSILIDQKNLDTFFLPVFSTIILSIILFALAVNTLKRFEHF</sequence>
<evidence type="ECO:0000313" key="2">
    <source>
        <dbReference type="EMBL" id="MBR8672695.1"/>
    </source>
</evidence>
<dbReference type="GO" id="GO:0140359">
    <property type="term" value="F:ABC-type transporter activity"/>
    <property type="evidence" value="ECO:0007669"/>
    <property type="project" value="InterPro"/>
</dbReference>
<accession>A0A941GN18</accession>
<comment type="caution">
    <text evidence="2">The sequence shown here is derived from an EMBL/GenBank/DDBJ whole genome shotgun (WGS) entry which is preliminary data.</text>
</comment>
<feature type="transmembrane region" description="Helical" evidence="1">
    <location>
        <begin position="184"/>
        <end position="206"/>
    </location>
</feature>
<keyword evidence="1" id="KW-0812">Transmembrane</keyword>
<dbReference type="EMBL" id="JAGTPX010000057">
    <property type="protein sequence ID" value="MBR8672695.1"/>
    <property type="molecule type" value="Genomic_DNA"/>
</dbReference>
<gene>
    <name evidence="2" type="ORF">KD144_24485</name>
</gene>
<feature type="transmembrane region" description="Helical" evidence="1">
    <location>
        <begin position="21"/>
        <end position="42"/>
    </location>
</feature>
<proteinExistence type="predicted"/>
<feature type="transmembrane region" description="Helical" evidence="1">
    <location>
        <begin position="153"/>
        <end position="178"/>
    </location>
</feature>
<feature type="transmembrane region" description="Helical" evidence="1">
    <location>
        <begin position="73"/>
        <end position="92"/>
    </location>
</feature>
<dbReference type="Pfam" id="PF12679">
    <property type="entry name" value="ABC2_membrane_2"/>
    <property type="match status" value="1"/>
</dbReference>
<dbReference type="RefSeq" id="WP_212121807.1">
    <property type="nucleotide sequence ID" value="NZ_JAGTPX020000049.1"/>
</dbReference>
<keyword evidence="1" id="KW-0472">Membrane</keyword>
<keyword evidence="1" id="KW-1133">Transmembrane helix</keyword>
<feature type="transmembrane region" description="Helical" evidence="1">
    <location>
        <begin position="122"/>
        <end position="141"/>
    </location>
</feature>
<reference evidence="2" key="1">
    <citation type="submission" date="2021-04" db="EMBL/GenBank/DDBJ databases">
        <title>Genomic analysis of electroactive and textile dye degrading Bacillus circulans strain: DC10 isolated from constructed wetland-microbial fuel cells treating textile dye wastewaters.</title>
        <authorList>
            <person name="Patel D.U."/>
            <person name="Desai C.R."/>
        </authorList>
    </citation>
    <scope>NUCLEOTIDE SEQUENCE</scope>
    <source>
        <strain evidence="2">DC10</strain>
    </source>
</reference>
<evidence type="ECO:0000256" key="1">
    <source>
        <dbReference type="SAM" id="Phobius"/>
    </source>
</evidence>
<feature type="transmembrane region" description="Helical" evidence="1">
    <location>
        <begin position="227"/>
        <end position="249"/>
    </location>
</feature>
<dbReference type="AlphaFoldDB" id="A0A941GN18"/>
<name>A0A941GN18_NIACI</name>
<protein>
    <submittedName>
        <fullName evidence="2">ABC transporter permease subunit</fullName>
    </submittedName>
</protein>